<dbReference type="GO" id="GO:0016651">
    <property type="term" value="F:oxidoreductase activity, acting on NAD(P)H"/>
    <property type="evidence" value="ECO:0007669"/>
    <property type="project" value="InterPro"/>
</dbReference>
<dbReference type="Gene3D" id="3.90.180.10">
    <property type="entry name" value="Medium-chain alcohol dehydrogenases, catalytic domain"/>
    <property type="match status" value="1"/>
</dbReference>
<evidence type="ECO:0000313" key="3">
    <source>
        <dbReference type="Proteomes" id="UP001142393"/>
    </source>
</evidence>
<organism evidence="2 3">
    <name type="scientific">Lentinula detonsa</name>
    <dbReference type="NCBI Taxonomy" id="2804962"/>
    <lineage>
        <taxon>Eukaryota</taxon>
        <taxon>Fungi</taxon>
        <taxon>Dikarya</taxon>
        <taxon>Basidiomycota</taxon>
        <taxon>Agaricomycotina</taxon>
        <taxon>Agaricomycetes</taxon>
        <taxon>Agaricomycetidae</taxon>
        <taxon>Agaricales</taxon>
        <taxon>Marasmiineae</taxon>
        <taxon>Omphalotaceae</taxon>
        <taxon>Lentinula</taxon>
    </lineage>
</organism>
<proteinExistence type="predicted"/>
<dbReference type="PANTHER" id="PTHR45348:SF2">
    <property type="entry name" value="ZINC-TYPE ALCOHOL DEHYDROGENASE-LIKE PROTEIN C2E1P3.01"/>
    <property type="match status" value="1"/>
</dbReference>
<dbReference type="InterPro" id="IPR011032">
    <property type="entry name" value="GroES-like_sf"/>
</dbReference>
<dbReference type="CDD" id="cd08249">
    <property type="entry name" value="enoyl_reductase_like"/>
    <property type="match status" value="1"/>
</dbReference>
<dbReference type="SUPFAM" id="SSF50129">
    <property type="entry name" value="GroES-like"/>
    <property type="match status" value="1"/>
</dbReference>
<comment type="caution">
    <text evidence="2">The sequence shown here is derived from an EMBL/GenBank/DDBJ whole genome shotgun (WGS) entry which is preliminary data.</text>
</comment>
<dbReference type="AlphaFoldDB" id="A0A9W8NTA3"/>
<dbReference type="SMART" id="SM00829">
    <property type="entry name" value="PKS_ER"/>
    <property type="match status" value="1"/>
</dbReference>
<sequence>MSEQKALLLETVKGPFVVSNVPILKPGPGQLSIKVLAAALNPVDWKVQAWGILIKEYPAILGSDIAGDVEEVGEGVKGFSKGDKVFCQGYFVSEMGGFQQHALIPADIVGKIPPNIDYAQASTIPLGFNTAAIGLLRAQPEGAGLNPTFDPNVNFSGQPALVVGGSTSVGQFAIQLFKLLGYSTVIAYASARHADYLKSLGATHVIDRGEVPVGSLAEAAKKIANAPIKIAYNAVGDNDSQAACLDAIVEGGQVADVNPEAKDPGNGKRVISIIGTSHHPPHREFGRILWKTLPKLVQEGTIVPNRVEKIPNGLAGIDEGLQKLKANKVSGVKLVAFPWQETV</sequence>
<dbReference type="PANTHER" id="PTHR45348">
    <property type="entry name" value="HYPOTHETICAL OXIDOREDUCTASE (EUROFUNG)"/>
    <property type="match status" value="1"/>
</dbReference>
<name>A0A9W8NTA3_9AGAR</name>
<feature type="domain" description="Enoyl reductase (ER)" evidence="1">
    <location>
        <begin position="14"/>
        <end position="336"/>
    </location>
</feature>
<dbReference type="Pfam" id="PF00107">
    <property type="entry name" value="ADH_zinc_N"/>
    <property type="match status" value="1"/>
</dbReference>
<dbReference type="InterPro" id="IPR020843">
    <property type="entry name" value="ER"/>
</dbReference>
<dbReference type="Pfam" id="PF08240">
    <property type="entry name" value="ADH_N"/>
    <property type="match status" value="1"/>
</dbReference>
<dbReference type="EMBL" id="JANVFU010000014">
    <property type="protein sequence ID" value="KAJ3740474.1"/>
    <property type="molecule type" value="Genomic_DNA"/>
</dbReference>
<dbReference type="InterPro" id="IPR013149">
    <property type="entry name" value="ADH-like_C"/>
</dbReference>
<dbReference type="InterPro" id="IPR013154">
    <property type="entry name" value="ADH-like_N"/>
</dbReference>
<dbReference type="InterPro" id="IPR047122">
    <property type="entry name" value="Trans-enoyl_RdTase-like"/>
</dbReference>
<evidence type="ECO:0000259" key="1">
    <source>
        <dbReference type="SMART" id="SM00829"/>
    </source>
</evidence>
<dbReference type="Proteomes" id="UP001142393">
    <property type="component" value="Unassembled WGS sequence"/>
</dbReference>
<dbReference type="Gene3D" id="3.40.50.720">
    <property type="entry name" value="NAD(P)-binding Rossmann-like Domain"/>
    <property type="match status" value="1"/>
</dbReference>
<evidence type="ECO:0000313" key="2">
    <source>
        <dbReference type="EMBL" id="KAJ3740474.1"/>
    </source>
</evidence>
<dbReference type="InterPro" id="IPR036291">
    <property type="entry name" value="NAD(P)-bd_dom_sf"/>
</dbReference>
<dbReference type="SUPFAM" id="SSF51735">
    <property type="entry name" value="NAD(P)-binding Rossmann-fold domains"/>
    <property type="match status" value="1"/>
</dbReference>
<reference evidence="2 3" key="1">
    <citation type="journal article" date="2023" name="Proc. Natl. Acad. Sci. U.S.A.">
        <title>A global phylogenomic analysis of the shiitake genus Lentinula.</title>
        <authorList>
            <person name="Sierra-Patev S."/>
            <person name="Min B."/>
            <person name="Naranjo-Ortiz M."/>
            <person name="Looney B."/>
            <person name="Konkel Z."/>
            <person name="Slot J.C."/>
            <person name="Sakamoto Y."/>
            <person name="Steenwyk J.L."/>
            <person name="Rokas A."/>
            <person name="Carro J."/>
            <person name="Camarero S."/>
            <person name="Ferreira P."/>
            <person name="Molpeceres G."/>
            <person name="Ruiz-Duenas F.J."/>
            <person name="Serrano A."/>
            <person name="Henrissat B."/>
            <person name="Drula E."/>
            <person name="Hughes K.W."/>
            <person name="Mata J.L."/>
            <person name="Ishikawa N.K."/>
            <person name="Vargas-Isla R."/>
            <person name="Ushijima S."/>
            <person name="Smith C.A."/>
            <person name="Donoghue J."/>
            <person name="Ahrendt S."/>
            <person name="Andreopoulos W."/>
            <person name="He G."/>
            <person name="LaButti K."/>
            <person name="Lipzen A."/>
            <person name="Ng V."/>
            <person name="Riley R."/>
            <person name="Sandor L."/>
            <person name="Barry K."/>
            <person name="Martinez A.T."/>
            <person name="Xiao Y."/>
            <person name="Gibbons J.G."/>
            <person name="Terashima K."/>
            <person name="Grigoriev I.V."/>
            <person name="Hibbett D."/>
        </authorList>
    </citation>
    <scope>NUCLEOTIDE SEQUENCE [LARGE SCALE GENOMIC DNA]</scope>
    <source>
        <strain evidence="2 3">TFB7810</strain>
    </source>
</reference>
<gene>
    <name evidence="2" type="ORF">DFH05DRAFT_1508954</name>
</gene>
<keyword evidence="3" id="KW-1185">Reference proteome</keyword>
<accession>A0A9W8NTA3</accession>
<protein>
    <submittedName>
        <fullName evidence="2">GroES-like protein</fullName>
    </submittedName>
</protein>